<dbReference type="SUPFAM" id="SSF81469">
    <property type="entry name" value="Bacterial aa3 type cytochrome c oxidase subunit IV"/>
    <property type="match status" value="1"/>
</dbReference>
<reference evidence="3" key="1">
    <citation type="submission" date="2021-08" db="EMBL/GenBank/DDBJ databases">
        <title>Hoeflea bacterium WL0058 sp. nov., isolated from the sediment.</title>
        <authorList>
            <person name="Wang L."/>
            <person name="Zhang D."/>
        </authorList>
    </citation>
    <scope>NUCLEOTIDE SEQUENCE</scope>
    <source>
        <strain evidence="3">WL0058</strain>
    </source>
</reference>
<name>A0AAE2ZQI1_9HYPH</name>
<dbReference type="Pfam" id="PF07835">
    <property type="entry name" value="COX4_pro_2"/>
    <property type="match status" value="1"/>
</dbReference>
<feature type="transmembrane region" description="Helical" evidence="1">
    <location>
        <begin position="50"/>
        <end position="68"/>
    </location>
</feature>
<dbReference type="RefSeq" id="WP_220229616.1">
    <property type="nucleotide sequence ID" value="NZ_JAICBX010000003.1"/>
</dbReference>
<evidence type="ECO:0000313" key="3">
    <source>
        <dbReference type="EMBL" id="MBW8638895.1"/>
    </source>
</evidence>
<keyword evidence="1" id="KW-0472">Membrane</keyword>
<dbReference type="EMBL" id="JAICBX010000003">
    <property type="protein sequence ID" value="MBW8638895.1"/>
    <property type="molecule type" value="Genomic_DNA"/>
</dbReference>
<sequence>MAQETANPDDDFETHEKTYYSVLHLVKWIMINLALILAALAFAFVLHSAFLGGSFLILALVALVYGVASIGRTARESVGLYEAHHHQLP</sequence>
<keyword evidence="1" id="KW-1133">Transmembrane helix</keyword>
<proteinExistence type="predicted"/>
<keyword evidence="1" id="KW-0812">Transmembrane</keyword>
<feature type="transmembrane region" description="Helical" evidence="1">
    <location>
        <begin position="25"/>
        <end position="44"/>
    </location>
</feature>
<evidence type="ECO:0000256" key="1">
    <source>
        <dbReference type="SAM" id="Phobius"/>
    </source>
</evidence>
<evidence type="ECO:0000313" key="4">
    <source>
        <dbReference type="Proteomes" id="UP001196509"/>
    </source>
</evidence>
<evidence type="ECO:0000259" key="2">
    <source>
        <dbReference type="Pfam" id="PF07835"/>
    </source>
</evidence>
<dbReference type="InterPro" id="IPR036596">
    <property type="entry name" value="Cyt-C_aa3_sf"/>
</dbReference>
<organism evidence="3 4">
    <name type="scientific">Flavimaribacter sediminis</name>
    <dbReference type="NCBI Taxonomy" id="2865987"/>
    <lineage>
        <taxon>Bacteria</taxon>
        <taxon>Pseudomonadati</taxon>
        <taxon>Pseudomonadota</taxon>
        <taxon>Alphaproteobacteria</taxon>
        <taxon>Hyphomicrobiales</taxon>
        <taxon>Rhizobiaceae</taxon>
        <taxon>Flavimaribacter</taxon>
    </lineage>
</organism>
<gene>
    <name evidence="3" type="ORF">K1W69_16990</name>
</gene>
<dbReference type="Proteomes" id="UP001196509">
    <property type="component" value="Unassembled WGS sequence"/>
</dbReference>
<dbReference type="InterPro" id="IPR012422">
    <property type="entry name" value="Cyt_c_oxidase_su4_bac-aa3"/>
</dbReference>
<feature type="domain" description="Cytochrome c oxidase subunit IV bacterial aa3 type" evidence="2">
    <location>
        <begin position="11"/>
        <end position="44"/>
    </location>
</feature>
<keyword evidence="4" id="KW-1185">Reference proteome</keyword>
<accession>A0AAE2ZQI1</accession>
<dbReference type="AlphaFoldDB" id="A0AAE2ZQI1"/>
<protein>
    <submittedName>
        <fullName evidence="3">Aa3-type cytochrome c oxidase subunit IV</fullName>
    </submittedName>
</protein>
<comment type="caution">
    <text evidence="3">The sequence shown here is derived from an EMBL/GenBank/DDBJ whole genome shotgun (WGS) entry which is preliminary data.</text>
</comment>